<proteinExistence type="predicted"/>
<accession>A0AAE0IXE1</accession>
<dbReference type="EMBL" id="JAUEPO010000002">
    <property type="protein sequence ID" value="KAK3332682.1"/>
    <property type="molecule type" value="Genomic_DNA"/>
</dbReference>
<sequence length="285" mass="30178">MMHSQTSLRRGPAAKANRASDIDIDTQNTTAAPTNGSMNPTADPAEDFTIINTTALPTPSLSASTSTILSTGNICDLGPLCGNTQVLRHIRKPREGIFCAPCRRNLLSHLRDAAAQTNTPLSYGEKLEIAMAHANDVASLAKMGAECAFDISRDIGVTLCIAAVDRQKKMMRETVLPVTKQAAGVCVRNAGVCLRAGVGMLGSGLSGLLEARGKKKKKGEGRYQLAEGVEEDDADGEEDGEGEEGGGGFGDEWRGYEGGEDSDDEVEWQLVENPRGRSARNGAEV</sequence>
<feature type="compositionally biased region" description="Acidic residues" evidence="1">
    <location>
        <begin position="258"/>
        <end position="267"/>
    </location>
</feature>
<dbReference type="AlphaFoldDB" id="A0AAE0IXE1"/>
<organism evidence="2 3">
    <name type="scientific">Cercophora scortea</name>
    <dbReference type="NCBI Taxonomy" id="314031"/>
    <lineage>
        <taxon>Eukaryota</taxon>
        <taxon>Fungi</taxon>
        <taxon>Dikarya</taxon>
        <taxon>Ascomycota</taxon>
        <taxon>Pezizomycotina</taxon>
        <taxon>Sordariomycetes</taxon>
        <taxon>Sordariomycetidae</taxon>
        <taxon>Sordariales</taxon>
        <taxon>Lasiosphaeriaceae</taxon>
        <taxon>Cercophora</taxon>
    </lineage>
</organism>
<feature type="region of interest" description="Disordered" evidence="1">
    <location>
        <begin position="1"/>
        <end position="45"/>
    </location>
</feature>
<dbReference type="Proteomes" id="UP001286456">
    <property type="component" value="Unassembled WGS sequence"/>
</dbReference>
<reference evidence="2" key="1">
    <citation type="journal article" date="2023" name="Mol. Phylogenet. Evol.">
        <title>Genome-scale phylogeny and comparative genomics of the fungal order Sordariales.</title>
        <authorList>
            <person name="Hensen N."/>
            <person name="Bonometti L."/>
            <person name="Westerberg I."/>
            <person name="Brannstrom I.O."/>
            <person name="Guillou S."/>
            <person name="Cros-Aarteil S."/>
            <person name="Calhoun S."/>
            <person name="Haridas S."/>
            <person name="Kuo A."/>
            <person name="Mondo S."/>
            <person name="Pangilinan J."/>
            <person name="Riley R."/>
            <person name="LaButti K."/>
            <person name="Andreopoulos B."/>
            <person name="Lipzen A."/>
            <person name="Chen C."/>
            <person name="Yan M."/>
            <person name="Daum C."/>
            <person name="Ng V."/>
            <person name="Clum A."/>
            <person name="Steindorff A."/>
            <person name="Ohm R.A."/>
            <person name="Martin F."/>
            <person name="Silar P."/>
            <person name="Natvig D.O."/>
            <person name="Lalanne C."/>
            <person name="Gautier V."/>
            <person name="Ament-Velasquez S.L."/>
            <person name="Kruys A."/>
            <person name="Hutchinson M.I."/>
            <person name="Powell A.J."/>
            <person name="Barry K."/>
            <person name="Miller A.N."/>
            <person name="Grigoriev I.V."/>
            <person name="Debuchy R."/>
            <person name="Gladieux P."/>
            <person name="Hiltunen Thoren M."/>
            <person name="Johannesson H."/>
        </authorList>
    </citation>
    <scope>NUCLEOTIDE SEQUENCE</scope>
    <source>
        <strain evidence="2">SMH4131-1</strain>
    </source>
</reference>
<comment type="caution">
    <text evidence="2">The sequence shown here is derived from an EMBL/GenBank/DDBJ whole genome shotgun (WGS) entry which is preliminary data.</text>
</comment>
<feature type="compositionally biased region" description="Acidic residues" evidence="1">
    <location>
        <begin position="228"/>
        <end position="244"/>
    </location>
</feature>
<evidence type="ECO:0000313" key="3">
    <source>
        <dbReference type="Proteomes" id="UP001286456"/>
    </source>
</evidence>
<gene>
    <name evidence="2" type="ORF">B0T19DRAFT_109097</name>
</gene>
<evidence type="ECO:0000256" key="1">
    <source>
        <dbReference type="SAM" id="MobiDB-lite"/>
    </source>
</evidence>
<evidence type="ECO:0000313" key="2">
    <source>
        <dbReference type="EMBL" id="KAK3332682.1"/>
    </source>
</evidence>
<reference evidence="2" key="2">
    <citation type="submission" date="2023-06" db="EMBL/GenBank/DDBJ databases">
        <authorList>
            <consortium name="Lawrence Berkeley National Laboratory"/>
            <person name="Haridas S."/>
            <person name="Hensen N."/>
            <person name="Bonometti L."/>
            <person name="Westerberg I."/>
            <person name="Brannstrom I.O."/>
            <person name="Guillou S."/>
            <person name="Cros-Aarteil S."/>
            <person name="Calhoun S."/>
            <person name="Kuo A."/>
            <person name="Mondo S."/>
            <person name="Pangilinan J."/>
            <person name="Riley R."/>
            <person name="Labutti K."/>
            <person name="Andreopoulos B."/>
            <person name="Lipzen A."/>
            <person name="Chen C."/>
            <person name="Yanf M."/>
            <person name="Daum C."/>
            <person name="Ng V."/>
            <person name="Clum A."/>
            <person name="Steindorff A."/>
            <person name="Ohm R."/>
            <person name="Martin F."/>
            <person name="Silar P."/>
            <person name="Natvig D."/>
            <person name="Lalanne C."/>
            <person name="Gautier V."/>
            <person name="Ament-Velasquez S.L."/>
            <person name="Kruys A."/>
            <person name="Hutchinson M.I."/>
            <person name="Powell A.J."/>
            <person name="Barry K."/>
            <person name="Miller A.N."/>
            <person name="Grigoriev I.V."/>
            <person name="Debuchy R."/>
            <person name="Gladieux P."/>
            <person name="Thoren M.H."/>
            <person name="Johannesson H."/>
        </authorList>
    </citation>
    <scope>NUCLEOTIDE SEQUENCE</scope>
    <source>
        <strain evidence="2">SMH4131-1</strain>
    </source>
</reference>
<name>A0AAE0IXE1_9PEZI</name>
<keyword evidence="3" id="KW-1185">Reference proteome</keyword>
<protein>
    <submittedName>
        <fullName evidence="2">Uncharacterized protein</fullName>
    </submittedName>
</protein>
<feature type="compositionally biased region" description="Polar residues" evidence="1">
    <location>
        <begin position="25"/>
        <end position="40"/>
    </location>
</feature>
<feature type="region of interest" description="Disordered" evidence="1">
    <location>
        <begin position="220"/>
        <end position="285"/>
    </location>
</feature>